<dbReference type="InterPro" id="IPR011009">
    <property type="entry name" value="Kinase-like_dom_sf"/>
</dbReference>
<dbReference type="PANTHER" id="PTHR44329:SF298">
    <property type="entry name" value="MIXED LINEAGE KINASE DOMAIN-LIKE PROTEIN"/>
    <property type="match status" value="1"/>
</dbReference>
<dbReference type="GO" id="GO:0004674">
    <property type="term" value="F:protein serine/threonine kinase activity"/>
    <property type="evidence" value="ECO:0007669"/>
    <property type="project" value="TreeGrafter"/>
</dbReference>
<dbReference type="Gene3D" id="3.30.200.20">
    <property type="entry name" value="Phosphorylase Kinase, domain 1"/>
    <property type="match status" value="1"/>
</dbReference>
<accession>A0AAW2Z6S2</accession>
<dbReference type="PROSITE" id="PS50011">
    <property type="entry name" value="PROTEIN_KINASE_DOM"/>
    <property type="match status" value="1"/>
</dbReference>
<proteinExistence type="predicted"/>
<evidence type="ECO:0000256" key="2">
    <source>
        <dbReference type="ARBA" id="ARBA00022840"/>
    </source>
</evidence>
<dbReference type="SMART" id="SM00220">
    <property type="entry name" value="S_TKc"/>
    <property type="match status" value="1"/>
</dbReference>
<dbReference type="InterPro" id="IPR000719">
    <property type="entry name" value="Prot_kinase_dom"/>
</dbReference>
<dbReference type="AlphaFoldDB" id="A0AAW2Z6S2"/>
<dbReference type="SUPFAM" id="SSF56112">
    <property type="entry name" value="Protein kinase-like (PK-like)"/>
    <property type="match status" value="1"/>
</dbReference>
<dbReference type="InterPro" id="IPR051681">
    <property type="entry name" value="Ser/Thr_Kinases-Pseudokinases"/>
</dbReference>
<evidence type="ECO:0000259" key="4">
    <source>
        <dbReference type="PROSITE" id="PS50011"/>
    </source>
</evidence>
<dbReference type="GO" id="GO:0005524">
    <property type="term" value="F:ATP binding"/>
    <property type="evidence" value="ECO:0007669"/>
    <property type="project" value="UniProtKB-KW"/>
</dbReference>
<keyword evidence="3" id="KW-0472">Membrane</keyword>
<protein>
    <submittedName>
        <fullName evidence="5">ShkA</fullName>
    </submittedName>
</protein>
<dbReference type="EMBL" id="JAOPGA020001109">
    <property type="protein sequence ID" value="KAL0485125.1"/>
    <property type="molecule type" value="Genomic_DNA"/>
</dbReference>
<evidence type="ECO:0000256" key="1">
    <source>
        <dbReference type="ARBA" id="ARBA00022741"/>
    </source>
</evidence>
<evidence type="ECO:0000313" key="6">
    <source>
        <dbReference type="Proteomes" id="UP001431209"/>
    </source>
</evidence>
<organism evidence="5 6">
    <name type="scientific">Acrasis kona</name>
    <dbReference type="NCBI Taxonomy" id="1008807"/>
    <lineage>
        <taxon>Eukaryota</taxon>
        <taxon>Discoba</taxon>
        <taxon>Heterolobosea</taxon>
        <taxon>Tetramitia</taxon>
        <taxon>Eutetramitia</taxon>
        <taxon>Acrasidae</taxon>
        <taxon>Acrasis</taxon>
    </lineage>
</organism>
<keyword evidence="3" id="KW-1133">Transmembrane helix</keyword>
<sequence length="377" mass="43702">MCASIALSYILSLYSFYDVVFLNISEGFFIYQISNATQVELYRNLLMVVSGLFYLLLTLLTKLSLSYNYHEYVARNPELQTEEPLLDSESVTTRDMFMYDIRHWIVEAQEIEFHSKISEGSFGVVFRGKYVDSKVAIKMIKRQESEVEFEHEVRMLIMLRHPNIVLFMGACVSDKYKMDKSLDSLIFSKIEDNKTGVYHQRLPFTTKLSILKDVSSALAFMNGRNNPICHRDLKPNNILLNKEITTAKICDLGSSRNLSNQMMTFVGTPNYMSPEVVCGGTYTEKCDVYSFAIIMFELFFESKAYQSLDLDNDFVKCSKITHGERPWIPEGFIIENASERERIYLELMVVCWSQESELRPSFSQVSLNDTYHKPDNW</sequence>
<dbReference type="PANTHER" id="PTHR44329">
    <property type="entry name" value="SERINE/THREONINE-PROTEIN KINASE TNNI3K-RELATED"/>
    <property type="match status" value="1"/>
</dbReference>
<comment type="caution">
    <text evidence="5">The sequence shown here is derived from an EMBL/GenBank/DDBJ whole genome shotgun (WGS) entry which is preliminary data.</text>
</comment>
<keyword evidence="2" id="KW-0067">ATP-binding</keyword>
<evidence type="ECO:0000256" key="3">
    <source>
        <dbReference type="SAM" id="Phobius"/>
    </source>
</evidence>
<feature type="domain" description="Protein kinase" evidence="4">
    <location>
        <begin position="111"/>
        <end position="372"/>
    </location>
</feature>
<feature type="transmembrane region" description="Helical" evidence="3">
    <location>
        <begin position="6"/>
        <end position="24"/>
    </location>
</feature>
<gene>
    <name evidence="5" type="ORF">AKO1_004340</name>
</gene>
<keyword evidence="6" id="KW-1185">Reference proteome</keyword>
<name>A0AAW2Z6S2_9EUKA</name>
<dbReference type="Proteomes" id="UP001431209">
    <property type="component" value="Unassembled WGS sequence"/>
</dbReference>
<dbReference type="Pfam" id="PF00069">
    <property type="entry name" value="Pkinase"/>
    <property type="match status" value="1"/>
</dbReference>
<feature type="transmembrane region" description="Helical" evidence="3">
    <location>
        <begin position="45"/>
        <end position="65"/>
    </location>
</feature>
<dbReference type="PROSITE" id="PS00108">
    <property type="entry name" value="PROTEIN_KINASE_ST"/>
    <property type="match status" value="1"/>
</dbReference>
<dbReference type="InterPro" id="IPR008271">
    <property type="entry name" value="Ser/Thr_kinase_AS"/>
</dbReference>
<reference evidence="5 6" key="1">
    <citation type="submission" date="2024-03" db="EMBL/GenBank/DDBJ databases">
        <title>The Acrasis kona genome and developmental transcriptomes reveal deep origins of eukaryotic multicellular pathways.</title>
        <authorList>
            <person name="Sheikh S."/>
            <person name="Fu C.-J."/>
            <person name="Brown M.W."/>
            <person name="Baldauf S.L."/>
        </authorList>
    </citation>
    <scope>NUCLEOTIDE SEQUENCE [LARGE SCALE GENOMIC DNA]</scope>
    <source>
        <strain evidence="5 6">ATCC MYA-3509</strain>
    </source>
</reference>
<keyword evidence="1" id="KW-0547">Nucleotide-binding</keyword>
<keyword evidence="3" id="KW-0812">Transmembrane</keyword>
<evidence type="ECO:0000313" key="5">
    <source>
        <dbReference type="EMBL" id="KAL0485125.1"/>
    </source>
</evidence>
<dbReference type="Gene3D" id="1.10.510.10">
    <property type="entry name" value="Transferase(Phosphotransferase) domain 1"/>
    <property type="match status" value="1"/>
</dbReference>